<protein>
    <recommendedName>
        <fullName evidence="3">Phage tail protein</fullName>
    </recommendedName>
</protein>
<evidence type="ECO:0000313" key="1">
    <source>
        <dbReference type="EMBL" id="MCP8969725.1"/>
    </source>
</evidence>
<keyword evidence="2" id="KW-1185">Reference proteome</keyword>
<evidence type="ECO:0008006" key="3">
    <source>
        <dbReference type="Google" id="ProtNLM"/>
    </source>
</evidence>
<gene>
    <name evidence="1" type="ORF">NK662_14435</name>
</gene>
<name>A0AA41XA49_9BACI</name>
<dbReference type="AlphaFoldDB" id="A0AA41XA49"/>
<accession>A0AA41XA49</accession>
<sequence length="107" mass="12194">MSDKNDVVIIELDRPRELRYGHKALKKLTALTGKGLDKLDTDNFDLEEIEKVLYCGLLSDAKDNNETLKLEDMEDLLDQAPSYGHIMEKMQAAFNLAFGQFEDAEKN</sequence>
<reference evidence="1" key="1">
    <citation type="submission" date="2022-07" db="EMBL/GenBank/DDBJ databases">
        <authorList>
            <person name="Li W.-J."/>
            <person name="Deng Q.-Q."/>
        </authorList>
    </citation>
    <scope>NUCLEOTIDE SEQUENCE</scope>
    <source>
        <strain evidence="1">SYSU M60031</strain>
    </source>
</reference>
<proteinExistence type="predicted"/>
<dbReference type="RefSeq" id="WP_254759646.1">
    <property type="nucleotide sequence ID" value="NZ_JANCLT010000007.1"/>
</dbReference>
<evidence type="ECO:0000313" key="2">
    <source>
        <dbReference type="Proteomes" id="UP001156102"/>
    </source>
</evidence>
<organism evidence="1 2">
    <name type="scientific">Ectobacillus ponti</name>
    <dbReference type="NCBI Taxonomy" id="2961894"/>
    <lineage>
        <taxon>Bacteria</taxon>
        <taxon>Bacillati</taxon>
        <taxon>Bacillota</taxon>
        <taxon>Bacilli</taxon>
        <taxon>Bacillales</taxon>
        <taxon>Bacillaceae</taxon>
        <taxon>Ectobacillus</taxon>
    </lineage>
</organism>
<dbReference type="Proteomes" id="UP001156102">
    <property type="component" value="Unassembled WGS sequence"/>
</dbReference>
<comment type="caution">
    <text evidence="1">The sequence shown here is derived from an EMBL/GenBank/DDBJ whole genome shotgun (WGS) entry which is preliminary data.</text>
</comment>
<dbReference type="EMBL" id="JANCLT010000007">
    <property type="protein sequence ID" value="MCP8969725.1"/>
    <property type="molecule type" value="Genomic_DNA"/>
</dbReference>